<dbReference type="EMBL" id="JAGHKO010000001">
    <property type="protein sequence ID" value="MBO9199596.1"/>
    <property type="molecule type" value="Genomic_DNA"/>
</dbReference>
<dbReference type="NCBIfam" id="TIGR00369">
    <property type="entry name" value="unchar_dom_1"/>
    <property type="match status" value="1"/>
</dbReference>
<dbReference type="EC" id="3.1.2.-" evidence="3"/>
<organism evidence="3 4">
    <name type="scientific">Niastella soli</name>
    <dbReference type="NCBI Taxonomy" id="2821487"/>
    <lineage>
        <taxon>Bacteria</taxon>
        <taxon>Pseudomonadati</taxon>
        <taxon>Bacteroidota</taxon>
        <taxon>Chitinophagia</taxon>
        <taxon>Chitinophagales</taxon>
        <taxon>Chitinophagaceae</taxon>
        <taxon>Niastella</taxon>
    </lineage>
</organism>
<dbReference type="PANTHER" id="PTHR42856">
    <property type="entry name" value="ACYL-COENZYME A THIOESTERASE PAAI"/>
    <property type="match status" value="1"/>
</dbReference>
<evidence type="ECO:0000259" key="2">
    <source>
        <dbReference type="Pfam" id="PF03061"/>
    </source>
</evidence>
<dbReference type="Pfam" id="PF03061">
    <property type="entry name" value="4HBT"/>
    <property type="match status" value="1"/>
</dbReference>
<dbReference type="InterPro" id="IPR003736">
    <property type="entry name" value="PAAI_dom"/>
</dbReference>
<evidence type="ECO:0000313" key="3">
    <source>
        <dbReference type="EMBL" id="MBO9199596.1"/>
    </source>
</evidence>
<dbReference type="PANTHER" id="PTHR42856:SF1">
    <property type="entry name" value="ACYL-COENZYME A THIOESTERASE PAAI"/>
    <property type="match status" value="1"/>
</dbReference>
<dbReference type="RefSeq" id="WP_209137656.1">
    <property type="nucleotide sequence ID" value="NZ_JAGHKO010000001.1"/>
</dbReference>
<comment type="caution">
    <text evidence="3">The sequence shown here is derived from an EMBL/GenBank/DDBJ whole genome shotgun (WGS) entry which is preliminary data.</text>
</comment>
<sequence length="141" mass="15811">MSNSKPTPTAIIDAMMNKDYFSQWLGIERLEERDGFCKLQMMVRREMCNGFEIAHGGISYSFADSALAFASNSHGRQAVSIETSISHIKPLKAGDIITATAEEKSRSNKIAIYDVRVEKENGELVALFKGTVFRKETEWNV</sequence>
<keyword evidence="4" id="KW-1185">Reference proteome</keyword>
<dbReference type="CDD" id="cd03443">
    <property type="entry name" value="PaaI_thioesterase"/>
    <property type="match status" value="1"/>
</dbReference>
<name>A0ABS3YNY9_9BACT</name>
<evidence type="ECO:0000256" key="1">
    <source>
        <dbReference type="ARBA" id="ARBA00022801"/>
    </source>
</evidence>
<protein>
    <submittedName>
        <fullName evidence="3">Hydroxyphenylacetyl-CoA thioesterase PaaI</fullName>
        <ecNumber evidence="3">3.1.2.-</ecNumber>
    </submittedName>
</protein>
<dbReference type="Gene3D" id="3.10.129.10">
    <property type="entry name" value="Hotdog Thioesterase"/>
    <property type="match status" value="1"/>
</dbReference>
<accession>A0ABS3YNY9</accession>
<dbReference type="InterPro" id="IPR006683">
    <property type="entry name" value="Thioestr_dom"/>
</dbReference>
<dbReference type="SUPFAM" id="SSF54637">
    <property type="entry name" value="Thioesterase/thiol ester dehydrase-isomerase"/>
    <property type="match status" value="1"/>
</dbReference>
<dbReference type="GO" id="GO:0016787">
    <property type="term" value="F:hydrolase activity"/>
    <property type="evidence" value="ECO:0007669"/>
    <property type="project" value="UniProtKB-KW"/>
</dbReference>
<reference evidence="3 4" key="1">
    <citation type="submission" date="2021-03" db="EMBL/GenBank/DDBJ databases">
        <title>Assistant Professor.</title>
        <authorList>
            <person name="Huq M.A."/>
        </authorList>
    </citation>
    <scope>NUCLEOTIDE SEQUENCE [LARGE SCALE GENOMIC DNA]</scope>
    <source>
        <strain evidence="3 4">MAH-29</strain>
    </source>
</reference>
<dbReference type="InterPro" id="IPR052723">
    <property type="entry name" value="Acyl-CoA_thioesterase_PaaI"/>
</dbReference>
<gene>
    <name evidence="3" type="primary">paaI</name>
    <name evidence="3" type="ORF">J7I42_04915</name>
</gene>
<feature type="domain" description="Thioesterase" evidence="2">
    <location>
        <begin position="53"/>
        <end position="126"/>
    </location>
</feature>
<keyword evidence="1 3" id="KW-0378">Hydrolase</keyword>
<proteinExistence type="predicted"/>
<dbReference type="InterPro" id="IPR011973">
    <property type="entry name" value="PaaD"/>
</dbReference>
<dbReference type="Proteomes" id="UP000677244">
    <property type="component" value="Unassembled WGS sequence"/>
</dbReference>
<dbReference type="InterPro" id="IPR029069">
    <property type="entry name" value="HotDog_dom_sf"/>
</dbReference>
<dbReference type="NCBIfam" id="TIGR02286">
    <property type="entry name" value="PaaD"/>
    <property type="match status" value="1"/>
</dbReference>
<evidence type="ECO:0000313" key="4">
    <source>
        <dbReference type="Proteomes" id="UP000677244"/>
    </source>
</evidence>